<evidence type="ECO:0000313" key="1">
    <source>
        <dbReference type="EMBL" id="VDM24664.1"/>
    </source>
</evidence>
<dbReference type="WBParaSite" id="TTAC_0000433101-mRNA-1">
    <property type="protein sequence ID" value="TTAC_0000433101-mRNA-1"/>
    <property type="gene ID" value="TTAC_0000433101"/>
</dbReference>
<dbReference type="AlphaFoldDB" id="A0A0R3WU91"/>
<keyword evidence="2" id="KW-1185">Reference proteome</keyword>
<dbReference type="STRING" id="6205.A0A0R3WU91"/>
<reference evidence="1 2" key="2">
    <citation type="submission" date="2018-11" db="EMBL/GenBank/DDBJ databases">
        <authorList>
            <consortium name="Pathogen Informatics"/>
        </authorList>
    </citation>
    <scope>NUCLEOTIDE SEQUENCE [LARGE SCALE GENOMIC DNA]</scope>
</reference>
<gene>
    <name evidence="1" type="ORF">TTAC_LOCUS4315</name>
</gene>
<dbReference type="PANTHER" id="PTHR23281">
    <property type="entry name" value="MERLIN/MOESIN/EZRIN/RADIXIN"/>
    <property type="match status" value="1"/>
</dbReference>
<dbReference type="Proteomes" id="UP000274429">
    <property type="component" value="Unassembled WGS sequence"/>
</dbReference>
<dbReference type="OrthoDB" id="6018897at2759"/>
<organism evidence="3">
    <name type="scientific">Hydatigena taeniaeformis</name>
    <name type="common">Feline tapeworm</name>
    <name type="synonym">Taenia taeniaeformis</name>
    <dbReference type="NCBI Taxonomy" id="6205"/>
    <lineage>
        <taxon>Eukaryota</taxon>
        <taxon>Metazoa</taxon>
        <taxon>Spiralia</taxon>
        <taxon>Lophotrochozoa</taxon>
        <taxon>Platyhelminthes</taxon>
        <taxon>Cestoda</taxon>
        <taxon>Eucestoda</taxon>
        <taxon>Cyclophyllidea</taxon>
        <taxon>Taeniidae</taxon>
        <taxon>Hydatigera</taxon>
    </lineage>
</organism>
<evidence type="ECO:0000313" key="3">
    <source>
        <dbReference type="WBParaSite" id="TTAC_0000433101-mRNA-1"/>
    </source>
</evidence>
<protein>
    <submittedName>
        <fullName evidence="3">Anoctamin-8</fullName>
    </submittedName>
</protein>
<evidence type="ECO:0000313" key="2">
    <source>
        <dbReference type="Proteomes" id="UP000274429"/>
    </source>
</evidence>
<name>A0A0R3WU91_HYDTA</name>
<reference evidence="3" key="1">
    <citation type="submission" date="2017-02" db="UniProtKB">
        <authorList>
            <consortium name="WormBaseParasite"/>
        </authorList>
    </citation>
    <scope>IDENTIFICATION</scope>
</reference>
<dbReference type="GO" id="GO:0003779">
    <property type="term" value="F:actin binding"/>
    <property type="evidence" value="ECO:0007669"/>
    <property type="project" value="InterPro"/>
</dbReference>
<dbReference type="InterPro" id="IPR011174">
    <property type="entry name" value="ERM"/>
</dbReference>
<proteinExistence type="predicted"/>
<accession>A0A0R3WU91</accession>
<dbReference type="EMBL" id="UYWX01004135">
    <property type="protein sequence ID" value="VDM24664.1"/>
    <property type="molecule type" value="Genomic_DNA"/>
</dbReference>
<sequence>MVISDDAMVLSPQIAQDLQMCAAFLGIDALVADDEDGDLLDPKIGLPCSESRNPHFPGKMLIIQPSDMAAKEFYILVEKSRINERTFALFTVSHELYIRRRKSDINEVQQVKIRAKTGCELKELH</sequence>